<protein>
    <submittedName>
        <fullName evidence="1">Uncharacterized protein</fullName>
    </submittedName>
</protein>
<name>A0AAV4SGE5_9ARAC</name>
<reference evidence="1 2" key="1">
    <citation type="submission" date="2021-06" db="EMBL/GenBank/DDBJ databases">
        <title>Caerostris darwini draft genome.</title>
        <authorList>
            <person name="Kono N."/>
            <person name="Arakawa K."/>
        </authorList>
    </citation>
    <scope>NUCLEOTIDE SEQUENCE [LARGE SCALE GENOMIC DNA]</scope>
</reference>
<proteinExistence type="predicted"/>
<sequence>MAPPRFAPETCGTERQIVSHSAIRPLKSILAERDCWISGGVIFKMPGIRKQHHYRHIFQDGKQTLAISAKTTLLISCLPFRARCQLRYWFVSLTFRLKRQLVIFKRFADPTLASFPM</sequence>
<dbReference type="Proteomes" id="UP001054837">
    <property type="component" value="Unassembled WGS sequence"/>
</dbReference>
<evidence type="ECO:0000313" key="1">
    <source>
        <dbReference type="EMBL" id="GIY32049.1"/>
    </source>
</evidence>
<comment type="caution">
    <text evidence="1">The sequence shown here is derived from an EMBL/GenBank/DDBJ whole genome shotgun (WGS) entry which is preliminary data.</text>
</comment>
<dbReference type="EMBL" id="BPLQ01007740">
    <property type="protein sequence ID" value="GIY32049.1"/>
    <property type="molecule type" value="Genomic_DNA"/>
</dbReference>
<organism evidence="1 2">
    <name type="scientific">Caerostris darwini</name>
    <dbReference type="NCBI Taxonomy" id="1538125"/>
    <lineage>
        <taxon>Eukaryota</taxon>
        <taxon>Metazoa</taxon>
        <taxon>Ecdysozoa</taxon>
        <taxon>Arthropoda</taxon>
        <taxon>Chelicerata</taxon>
        <taxon>Arachnida</taxon>
        <taxon>Araneae</taxon>
        <taxon>Araneomorphae</taxon>
        <taxon>Entelegynae</taxon>
        <taxon>Araneoidea</taxon>
        <taxon>Araneidae</taxon>
        <taxon>Caerostris</taxon>
    </lineage>
</organism>
<evidence type="ECO:0000313" key="2">
    <source>
        <dbReference type="Proteomes" id="UP001054837"/>
    </source>
</evidence>
<gene>
    <name evidence="1" type="ORF">CDAR_411381</name>
</gene>
<keyword evidence="2" id="KW-1185">Reference proteome</keyword>
<dbReference type="AlphaFoldDB" id="A0AAV4SGE5"/>
<accession>A0AAV4SGE5</accession>